<dbReference type="GO" id="GO:0016787">
    <property type="term" value="F:hydrolase activity"/>
    <property type="evidence" value="ECO:0007669"/>
    <property type="project" value="InterPro"/>
</dbReference>
<dbReference type="PANTHER" id="PTHR47396">
    <property type="entry name" value="TYPE I RESTRICTION ENZYME ECOKI R PROTEIN"/>
    <property type="match status" value="1"/>
</dbReference>
<feature type="region of interest" description="Disordered" evidence="1">
    <location>
        <begin position="76"/>
        <end position="95"/>
    </location>
</feature>
<accession>A0A376MQ30</accession>
<gene>
    <name evidence="3" type="primary">hsdR_4</name>
    <name evidence="3" type="ORF">NCTC11112_03069</name>
</gene>
<dbReference type="PANTHER" id="PTHR47396:SF1">
    <property type="entry name" value="ATP-DEPENDENT HELICASE IRC3-RELATED"/>
    <property type="match status" value="1"/>
</dbReference>
<feature type="domain" description="Helicase/UvrB N-terminal" evidence="2">
    <location>
        <begin position="44"/>
        <end position="79"/>
    </location>
</feature>
<evidence type="ECO:0000313" key="3">
    <source>
        <dbReference type="EMBL" id="STG52561.1"/>
    </source>
</evidence>
<dbReference type="GO" id="GO:0005524">
    <property type="term" value="F:ATP binding"/>
    <property type="evidence" value="ECO:0007669"/>
    <property type="project" value="InterPro"/>
</dbReference>
<protein>
    <submittedName>
        <fullName evidence="3">Type I restriction enzyme EcoKI subunit R</fullName>
    </submittedName>
</protein>
<evidence type="ECO:0000259" key="2">
    <source>
        <dbReference type="Pfam" id="PF04851"/>
    </source>
</evidence>
<evidence type="ECO:0000313" key="4">
    <source>
        <dbReference type="Proteomes" id="UP000254817"/>
    </source>
</evidence>
<name>A0A376MQ30_ECOLX</name>
<dbReference type="Proteomes" id="UP000254817">
    <property type="component" value="Unassembled WGS sequence"/>
</dbReference>
<reference evidence="3 4" key="1">
    <citation type="submission" date="2018-06" db="EMBL/GenBank/DDBJ databases">
        <authorList>
            <consortium name="Pathogen Informatics"/>
            <person name="Doyle S."/>
        </authorList>
    </citation>
    <scope>NUCLEOTIDE SEQUENCE [LARGE SCALE GENOMIC DNA]</scope>
    <source>
        <strain evidence="3 4">NCTC11112</strain>
    </source>
</reference>
<dbReference type="AlphaFoldDB" id="A0A376MQ30"/>
<dbReference type="EMBL" id="UGAW01000001">
    <property type="protein sequence ID" value="STG52561.1"/>
    <property type="molecule type" value="Genomic_DNA"/>
</dbReference>
<dbReference type="GO" id="GO:0003677">
    <property type="term" value="F:DNA binding"/>
    <property type="evidence" value="ECO:0007669"/>
    <property type="project" value="InterPro"/>
</dbReference>
<dbReference type="GO" id="GO:0005829">
    <property type="term" value="C:cytosol"/>
    <property type="evidence" value="ECO:0007669"/>
    <property type="project" value="TreeGrafter"/>
</dbReference>
<dbReference type="Gene3D" id="3.40.50.300">
    <property type="entry name" value="P-loop containing nucleotide triphosphate hydrolases"/>
    <property type="match status" value="1"/>
</dbReference>
<evidence type="ECO:0000256" key="1">
    <source>
        <dbReference type="SAM" id="MobiDB-lite"/>
    </source>
</evidence>
<organism evidence="3 4">
    <name type="scientific">Escherichia coli</name>
    <dbReference type="NCBI Taxonomy" id="562"/>
    <lineage>
        <taxon>Bacteria</taxon>
        <taxon>Pseudomonadati</taxon>
        <taxon>Pseudomonadota</taxon>
        <taxon>Gammaproteobacteria</taxon>
        <taxon>Enterobacterales</taxon>
        <taxon>Enterobacteriaceae</taxon>
        <taxon>Escherichia</taxon>
    </lineage>
</organism>
<dbReference type="Pfam" id="PF04851">
    <property type="entry name" value="ResIII"/>
    <property type="match status" value="1"/>
</dbReference>
<sequence length="95" mass="10810">MRDTRNMSKALPEWHRPEELLEMLGSEPQKQNQWFADNPGMSELGLRYYQEDAVRAVEKAIVKGQQEILLAMATGTGKTPYGNRHDVPPDPVPTF</sequence>
<dbReference type="InterPro" id="IPR050742">
    <property type="entry name" value="Helicase_Restrict-Modif_Enz"/>
</dbReference>
<proteinExistence type="predicted"/>
<dbReference type="InterPro" id="IPR027417">
    <property type="entry name" value="P-loop_NTPase"/>
</dbReference>
<dbReference type="InterPro" id="IPR006935">
    <property type="entry name" value="Helicase/UvrB_N"/>
</dbReference>
<dbReference type="SUPFAM" id="SSF52540">
    <property type="entry name" value="P-loop containing nucleoside triphosphate hydrolases"/>
    <property type="match status" value="1"/>
</dbReference>